<dbReference type="PROSITE" id="PS51387">
    <property type="entry name" value="FAD_PCMH"/>
    <property type="match status" value="1"/>
</dbReference>
<dbReference type="GO" id="GO:0008720">
    <property type="term" value="F:D-lactate dehydrogenase (NAD+) activity"/>
    <property type="evidence" value="ECO:0007669"/>
    <property type="project" value="TreeGrafter"/>
</dbReference>
<dbReference type="InterPro" id="IPR016170">
    <property type="entry name" value="Cytok_DH_C_sf"/>
</dbReference>
<comment type="caution">
    <text evidence="6">The sequence shown here is derived from an EMBL/GenBank/DDBJ whole genome shotgun (WGS) entry which is preliminary data.</text>
</comment>
<dbReference type="GeneID" id="39608142"/>
<dbReference type="EMBL" id="RBVV01000025">
    <property type="protein sequence ID" value="RNJ58583.1"/>
    <property type="molecule type" value="Genomic_DNA"/>
</dbReference>
<organism evidence="6 7">
    <name type="scientific">Verticillium nonalfalfae</name>
    <dbReference type="NCBI Taxonomy" id="1051616"/>
    <lineage>
        <taxon>Eukaryota</taxon>
        <taxon>Fungi</taxon>
        <taxon>Dikarya</taxon>
        <taxon>Ascomycota</taxon>
        <taxon>Pezizomycotina</taxon>
        <taxon>Sordariomycetes</taxon>
        <taxon>Hypocreomycetidae</taxon>
        <taxon>Glomerellales</taxon>
        <taxon>Plectosphaerellaceae</taxon>
        <taxon>Verticillium</taxon>
    </lineage>
</organism>
<dbReference type="GO" id="GO:0004458">
    <property type="term" value="F:D-lactate dehydrogenase (cytochrome) activity"/>
    <property type="evidence" value="ECO:0007669"/>
    <property type="project" value="TreeGrafter"/>
</dbReference>
<evidence type="ECO:0000256" key="2">
    <source>
        <dbReference type="ARBA" id="ARBA00022630"/>
    </source>
</evidence>
<keyword evidence="4" id="KW-0560">Oxidoreductase</keyword>
<dbReference type="GO" id="GO:0005739">
    <property type="term" value="C:mitochondrion"/>
    <property type="evidence" value="ECO:0007669"/>
    <property type="project" value="TreeGrafter"/>
</dbReference>
<dbReference type="InterPro" id="IPR004113">
    <property type="entry name" value="FAD-bd_oxidored_4_C"/>
</dbReference>
<dbReference type="InterPro" id="IPR016167">
    <property type="entry name" value="FAD-bd_PCMH_sub1"/>
</dbReference>
<sequence>MPHAQPRRLPPGFTSEDFAAFVKAIIRIVGDENFSIVSADVELKDGDYVNPCKAHDMHAVYDKEFFVSCAVVHPRTVTEVQEIMRLCNKMQMPVWPYSVGRNTGYGGAAPRVPGTLGMELGRHMNRIHEVNVDGAYALVEPGVTFFSLYDHLVKTGLDEQLWLDVPDLGGGSIIGRHQSDFYHFMMHCGMEVVLPDGTLVRTGMGSLPDPASRNSNLSADQQPPNKAWQLFNYGFGPYNDGLFTQSSLGIVVKMGVWLMPNPGGYQAYMITFPRDEDLGAIVDIIRPLRLQMVLQNVPTIRHILLDAAVAGDKASYTDKTSPLSGDELDAIAAKLDLGRWNFYGAVYRRFAEAGLDFIGTFTIGMREMHHIVCVVFNREDPQQRLRARWLTRQLIKDCAEHGWGEYRTHLALMDQIAGTYNFNNSSQMKLNETIKNALDPNGILAPGKNGIWPAKYDKRAWVLEKDEADKLLFAGIPMTRL</sequence>
<dbReference type="Proteomes" id="UP000267145">
    <property type="component" value="Unassembled WGS sequence"/>
</dbReference>
<dbReference type="InterPro" id="IPR036318">
    <property type="entry name" value="FAD-bd_PCMH-like_sf"/>
</dbReference>
<dbReference type="Pfam" id="PF01565">
    <property type="entry name" value="FAD_binding_4"/>
    <property type="match status" value="1"/>
</dbReference>
<dbReference type="PANTHER" id="PTHR11748:SF114">
    <property type="entry name" value="ARYL-ALCOHOL OXIDASE VANILLYL-ALCOHOL OXIDASE (AFU_ORTHOLOGUE AFUA_3G09500)-RELATED"/>
    <property type="match status" value="1"/>
</dbReference>
<dbReference type="STRING" id="1051616.A0A3M9YDF5"/>
<protein>
    <recommendedName>
        <fullName evidence="5">FAD-binding PCMH-type domain-containing protein</fullName>
    </recommendedName>
</protein>
<evidence type="ECO:0000313" key="6">
    <source>
        <dbReference type="EMBL" id="RNJ58583.1"/>
    </source>
</evidence>
<keyword evidence="3" id="KW-0274">FAD</keyword>
<evidence type="ECO:0000256" key="4">
    <source>
        <dbReference type="ARBA" id="ARBA00023002"/>
    </source>
</evidence>
<reference evidence="6 7" key="1">
    <citation type="submission" date="2018-10" db="EMBL/GenBank/DDBJ databases">
        <title>Genome sequence of Verticillium nonalfalfae VnAa140.</title>
        <authorList>
            <person name="Stajich J.E."/>
            <person name="Kasson M.T."/>
        </authorList>
    </citation>
    <scope>NUCLEOTIDE SEQUENCE [LARGE SCALE GENOMIC DNA]</scope>
    <source>
        <strain evidence="6 7">VnAa140</strain>
    </source>
</reference>
<dbReference type="Pfam" id="PF02913">
    <property type="entry name" value="FAD-oxidase_C"/>
    <property type="match status" value="1"/>
</dbReference>
<dbReference type="SUPFAM" id="SSF55103">
    <property type="entry name" value="FAD-linked oxidases, C-terminal domain"/>
    <property type="match status" value="1"/>
</dbReference>
<dbReference type="InterPro" id="IPR016169">
    <property type="entry name" value="FAD-bd_PCMH_sub2"/>
</dbReference>
<dbReference type="InterPro" id="IPR006094">
    <property type="entry name" value="Oxid_FAD_bind_N"/>
</dbReference>
<keyword evidence="7" id="KW-1185">Reference proteome</keyword>
<dbReference type="Gene3D" id="1.10.45.10">
    <property type="entry name" value="Vanillyl-alcohol Oxidase, Chain A, domain 4"/>
    <property type="match status" value="1"/>
</dbReference>
<dbReference type="GO" id="GO:0071949">
    <property type="term" value="F:FAD binding"/>
    <property type="evidence" value="ECO:0007669"/>
    <property type="project" value="InterPro"/>
</dbReference>
<dbReference type="InterPro" id="IPR016171">
    <property type="entry name" value="Vanillyl_alc_oxidase_C-sub2"/>
</dbReference>
<accession>A0A3M9YDF5</accession>
<name>A0A3M9YDF5_9PEZI</name>
<dbReference type="RefSeq" id="XP_028496741.1">
    <property type="nucleotide sequence ID" value="XM_028638623.1"/>
</dbReference>
<gene>
    <name evidence="6" type="ORF">D7B24_004453</name>
</gene>
<dbReference type="InterPro" id="IPR016164">
    <property type="entry name" value="FAD-linked_Oxase-like_C"/>
</dbReference>
<dbReference type="SUPFAM" id="SSF56176">
    <property type="entry name" value="FAD-binding/transporter-associated domain-like"/>
    <property type="match status" value="1"/>
</dbReference>
<evidence type="ECO:0000256" key="3">
    <source>
        <dbReference type="ARBA" id="ARBA00022827"/>
    </source>
</evidence>
<evidence type="ECO:0000256" key="1">
    <source>
        <dbReference type="ARBA" id="ARBA00001974"/>
    </source>
</evidence>
<evidence type="ECO:0000313" key="7">
    <source>
        <dbReference type="Proteomes" id="UP000267145"/>
    </source>
</evidence>
<evidence type="ECO:0000259" key="5">
    <source>
        <dbReference type="PROSITE" id="PS51387"/>
    </source>
</evidence>
<dbReference type="GO" id="GO:1903457">
    <property type="term" value="P:lactate catabolic process"/>
    <property type="evidence" value="ECO:0007669"/>
    <property type="project" value="TreeGrafter"/>
</dbReference>
<dbReference type="Gene3D" id="3.30.465.10">
    <property type="match status" value="1"/>
</dbReference>
<dbReference type="PANTHER" id="PTHR11748">
    <property type="entry name" value="D-LACTATE DEHYDROGENASE"/>
    <property type="match status" value="1"/>
</dbReference>
<keyword evidence="2" id="KW-0285">Flavoprotein</keyword>
<feature type="domain" description="FAD-binding PCMH-type" evidence="5">
    <location>
        <begin position="64"/>
        <end position="261"/>
    </location>
</feature>
<proteinExistence type="predicted"/>
<dbReference type="Gene3D" id="3.30.43.10">
    <property type="entry name" value="Uridine Diphospho-n-acetylenolpyruvylglucosamine Reductase, domain 2"/>
    <property type="match status" value="1"/>
</dbReference>
<dbReference type="Gene3D" id="3.40.462.10">
    <property type="entry name" value="FAD-linked oxidases, C-terminal domain"/>
    <property type="match status" value="2"/>
</dbReference>
<dbReference type="AlphaFoldDB" id="A0A3M9YDF5"/>
<comment type="cofactor">
    <cofactor evidence="1">
        <name>FAD</name>
        <dbReference type="ChEBI" id="CHEBI:57692"/>
    </cofactor>
</comment>
<dbReference type="InterPro" id="IPR016166">
    <property type="entry name" value="FAD-bd_PCMH"/>
</dbReference>